<dbReference type="Gene3D" id="3.40.50.2000">
    <property type="entry name" value="Glycogen Phosphorylase B"/>
    <property type="match status" value="2"/>
</dbReference>
<dbReference type="UniPathway" id="UPA00164"/>
<comment type="similarity">
    <text evidence="3 7">Belongs to the glycosyltransferase 1 family. Bacterial/plant glycogen synthase subfamily.</text>
</comment>
<keyword evidence="6 7" id="KW-0320">Glycogen biosynthesis</keyword>
<organism evidence="10 11">
    <name type="scientific">candidate division KSB3 bacterium</name>
    <dbReference type="NCBI Taxonomy" id="2044937"/>
    <lineage>
        <taxon>Bacteria</taxon>
        <taxon>candidate division KSB3</taxon>
    </lineage>
</organism>
<proteinExistence type="inferred from homology"/>
<evidence type="ECO:0000256" key="4">
    <source>
        <dbReference type="ARBA" id="ARBA00022676"/>
    </source>
</evidence>
<dbReference type="CDD" id="cd03791">
    <property type="entry name" value="GT5_Glycogen_synthase_DULL1-like"/>
    <property type="match status" value="1"/>
</dbReference>
<dbReference type="GO" id="GO:0004373">
    <property type="term" value="F:alpha-1,4-glucan glucosyltransferase (UDP-glucose donor) activity"/>
    <property type="evidence" value="ECO:0007669"/>
    <property type="project" value="InterPro"/>
</dbReference>
<comment type="catalytic activity">
    <reaction evidence="1 7">
        <text>[(1-&gt;4)-alpha-D-glucosyl](n) + ADP-alpha-D-glucose = [(1-&gt;4)-alpha-D-glucosyl](n+1) + ADP + H(+)</text>
        <dbReference type="Rhea" id="RHEA:18189"/>
        <dbReference type="Rhea" id="RHEA-COMP:9584"/>
        <dbReference type="Rhea" id="RHEA-COMP:9587"/>
        <dbReference type="ChEBI" id="CHEBI:15378"/>
        <dbReference type="ChEBI" id="CHEBI:15444"/>
        <dbReference type="ChEBI" id="CHEBI:57498"/>
        <dbReference type="ChEBI" id="CHEBI:456216"/>
        <dbReference type="EC" id="2.4.1.21"/>
    </reaction>
</comment>
<dbReference type="HAMAP" id="MF_00484">
    <property type="entry name" value="Glycogen_synth"/>
    <property type="match status" value="1"/>
</dbReference>
<dbReference type="Pfam" id="PF08323">
    <property type="entry name" value="Glyco_transf_5"/>
    <property type="match status" value="1"/>
</dbReference>
<evidence type="ECO:0000256" key="5">
    <source>
        <dbReference type="ARBA" id="ARBA00022679"/>
    </source>
</evidence>
<comment type="function">
    <text evidence="2 7">Synthesizes alpha-1,4-glucan chains using ADP-glucose.</text>
</comment>
<reference evidence="10 11" key="1">
    <citation type="submission" date="2017-10" db="EMBL/GenBank/DDBJ databases">
        <title>Novel microbial diversity and functional potential in the marine mammal oral microbiome.</title>
        <authorList>
            <person name="Dudek N.K."/>
            <person name="Sun C.L."/>
            <person name="Burstein D."/>
            <person name="Kantor R.S."/>
            <person name="Aliaga Goltsman D.S."/>
            <person name="Bik E.M."/>
            <person name="Thomas B.C."/>
            <person name="Banfield J.F."/>
            <person name="Relman D.A."/>
        </authorList>
    </citation>
    <scope>NUCLEOTIDE SEQUENCE [LARGE SCALE GENOMIC DNA]</scope>
    <source>
        <strain evidence="10">DOLJORAL78_47_16</strain>
    </source>
</reference>
<comment type="pathway">
    <text evidence="7">Glycan biosynthesis; glycogen biosynthesis.</text>
</comment>
<evidence type="ECO:0000259" key="8">
    <source>
        <dbReference type="Pfam" id="PF00534"/>
    </source>
</evidence>
<dbReference type="NCBIfam" id="TIGR02095">
    <property type="entry name" value="glgA"/>
    <property type="match status" value="1"/>
</dbReference>
<protein>
    <recommendedName>
        <fullName evidence="7">Glycogen synthase</fullName>
        <ecNumber evidence="7">2.4.1.21</ecNumber>
    </recommendedName>
    <alternativeName>
        <fullName evidence="7">Starch [bacterial glycogen] synthase</fullName>
    </alternativeName>
</protein>
<keyword evidence="4 7" id="KW-0328">Glycosyltransferase</keyword>
<evidence type="ECO:0000313" key="11">
    <source>
        <dbReference type="Proteomes" id="UP000230821"/>
    </source>
</evidence>
<dbReference type="InterPro" id="IPR011835">
    <property type="entry name" value="GS/SS"/>
</dbReference>
<evidence type="ECO:0000313" key="10">
    <source>
        <dbReference type="EMBL" id="PIE33836.1"/>
    </source>
</evidence>
<evidence type="ECO:0000256" key="7">
    <source>
        <dbReference type="HAMAP-Rule" id="MF_00484"/>
    </source>
</evidence>
<dbReference type="EMBL" id="PDSK01000094">
    <property type="protein sequence ID" value="PIE33836.1"/>
    <property type="molecule type" value="Genomic_DNA"/>
</dbReference>
<name>A0A2G6KDR9_9BACT</name>
<dbReference type="AlphaFoldDB" id="A0A2G6KDR9"/>
<evidence type="ECO:0000256" key="6">
    <source>
        <dbReference type="ARBA" id="ARBA00023056"/>
    </source>
</evidence>
<accession>A0A2G6KDR9</accession>
<dbReference type="PANTHER" id="PTHR45825:SF11">
    <property type="entry name" value="ALPHA AMYLASE DOMAIN-CONTAINING PROTEIN"/>
    <property type="match status" value="1"/>
</dbReference>
<dbReference type="Proteomes" id="UP000230821">
    <property type="component" value="Unassembled WGS sequence"/>
</dbReference>
<evidence type="ECO:0000256" key="3">
    <source>
        <dbReference type="ARBA" id="ARBA00010281"/>
    </source>
</evidence>
<evidence type="ECO:0000256" key="1">
    <source>
        <dbReference type="ARBA" id="ARBA00001478"/>
    </source>
</evidence>
<feature type="domain" description="Glycosyl transferase family 1" evidence="8">
    <location>
        <begin position="308"/>
        <end position="457"/>
    </location>
</feature>
<keyword evidence="5 7" id="KW-0808">Transferase</keyword>
<dbReference type="Pfam" id="PF00534">
    <property type="entry name" value="Glycos_transf_1"/>
    <property type="match status" value="1"/>
</dbReference>
<dbReference type="GO" id="GO:0005978">
    <property type="term" value="P:glycogen biosynthetic process"/>
    <property type="evidence" value="ECO:0007669"/>
    <property type="project" value="UniProtKB-UniRule"/>
</dbReference>
<dbReference type="PANTHER" id="PTHR45825">
    <property type="entry name" value="GRANULE-BOUND STARCH SYNTHASE 1, CHLOROPLASTIC/AMYLOPLASTIC"/>
    <property type="match status" value="1"/>
</dbReference>
<dbReference type="InterPro" id="IPR013534">
    <property type="entry name" value="Starch_synth_cat_dom"/>
</dbReference>
<sequence>MPPRHVSIANRQSPIGIMNILFAASEVFPFAKTGGLADFTSSLSTSLRDLGHSVRVITPKYKTTDEHSFQLSPVIEQLEIPISNRFETCSILEGQLEGNIPVYFVKHDPYYHRDHLYGDDQGDYPDNAERFIYFSRGIPDICKALNFSPDILHCHDWQTGLVPVYLQKLYHDDPFFERTATVFTVYNLSHQGLFWHYDMHLTGLGWDLFTPDGLEYYGKINLMKGGLLWSDILTTISPTYSQDIQNKEHGNGLEGVFQYRSDDLYGVVNGIDETNWNPASDPFIPKNYRIRSLSGKKSCKKRLLKEFDLPVDLAKPVLGMVSHFNTQKGANLLAEILAPLMELDLYLILMGTGHEKYHTLFHRIREKHPKKIGLRLEYDTSLEHRILAGSDILLIPSQYEPGGGQQMHSLKYGTMPIVHAASGVDDIVKALDCANQTGTGIVFTTCEAVLFLDAIKKGLQVYHDKPCWKAFQQRAMAEDFSWDCSARAYEVLYRKAREKLSATAISP</sequence>
<dbReference type="SUPFAM" id="SSF53756">
    <property type="entry name" value="UDP-Glycosyltransferase/glycogen phosphorylase"/>
    <property type="match status" value="1"/>
</dbReference>
<feature type="domain" description="Starch synthase catalytic" evidence="9">
    <location>
        <begin position="19"/>
        <end position="258"/>
    </location>
</feature>
<comment type="caution">
    <text evidence="10">The sequence shown here is derived from an EMBL/GenBank/DDBJ whole genome shotgun (WGS) entry which is preliminary data.</text>
</comment>
<evidence type="ECO:0000256" key="2">
    <source>
        <dbReference type="ARBA" id="ARBA00002764"/>
    </source>
</evidence>
<dbReference type="InterPro" id="IPR001296">
    <property type="entry name" value="Glyco_trans_1"/>
</dbReference>
<gene>
    <name evidence="7" type="primary">glgA</name>
    <name evidence="10" type="ORF">CSA56_10005</name>
</gene>
<dbReference type="GO" id="GO:0005829">
    <property type="term" value="C:cytosol"/>
    <property type="evidence" value="ECO:0007669"/>
    <property type="project" value="TreeGrafter"/>
</dbReference>
<evidence type="ECO:0000259" key="9">
    <source>
        <dbReference type="Pfam" id="PF08323"/>
    </source>
</evidence>
<feature type="binding site" evidence="7">
    <location>
        <position position="32"/>
    </location>
    <ligand>
        <name>ADP-alpha-D-glucose</name>
        <dbReference type="ChEBI" id="CHEBI:57498"/>
    </ligand>
</feature>
<dbReference type="GO" id="GO:0009011">
    <property type="term" value="F:alpha-1,4-glucan glucosyltransferase (ADP-glucose donor) activity"/>
    <property type="evidence" value="ECO:0007669"/>
    <property type="project" value="UniProtKB-UniRule"/>
</dbReference>
<dbReference type="EC" id="2.4.1.21" evidence="7"/>